<proteinExistence type="predicted"/>
<name>A0A6B3R1D3_9FLAO</name>
<gene>
    <name evidence="1" type="ORF">G3567_09635</name>
</gene>
<dbReference type="RefSeq" id="WP_164005130.1">
    <property type="nucleotide sequence ID" value="NZ_JAAIKD010000005.1"/>
</dbReference>
<comment type="caution">
    <text evidence="1">The sequence shown here is derived from an EMBL/GenBank/DDBJ whole genome shotgun (WGS) entry which is preliminary data.</text>
</comment>
<organism evidence="1 2">
    <name type="scientific">Psychroflexus aurantiacus</name>
    <dbReference type="NCBI Taxonomy" id="2709310"/>
    <lineage>
        <taxon>Bacteria</taxon>
        <taxon>Pseudomonadati</taxon>
        <taxon>Bacteroidota</taxon>
        <taxon>Flavobacteriia</taxon>
        <taxon>Flavobacteriales</taxon>
        <taxon>Flavobacteriaceae</taxon>
        <taxon>Psychroflexus</taxon>
    </lineage>
</organism>
<keyword evidence="2" id="KW-1185">Reference proteome</keyword>
<evidence type="ECO:0000313" key="1">
    <source>
        <dbReference type="EMBL" id="NEV94403.1"/>
    </source>
</evidence>
<accession>A0A6B3R1D3</accession>
<protein>
    <submittedName>
        <fullName evidence="1">Uncharacterized protein</fullName>
    </submittedName>
</protein>
<dbReference type="Proteomes" id="UP000478505">
    <property type="component" value="Unassembled WGS sequence"/>
</dbReference>
<dbReference type="AlphaFoldDB" id="A0A6B3R1D3"/>
<reference evidence="1 2" key="1">
    <citation type="submission" date="2020-02" db="EMBL/GenBank/DDBJ databases">
        <title>Flavobacteriaceae Psychroflexus bacterium YR1-1, complete genome.</title>
        <authorList>
            <person name="Li Y."/>
            <person name="Wu S."/>
        </authorList>
    </citation>
    <scope>NUCLEOTIDE SEQUENCE [LARGE SCALE GENOMIC DNA]</scope>
    <source>
        <strain evidence="1 2">YR1-1</strain>
    </source>
</reference>
<dbReference type="EMBL" id="JAAIKD010000005">
    <property type="protein sequence ID" value="NEV94403.1"/>
    <property type="molecule type" value="Genomic_DNA"/>
</dbReference>
<evidence type="ECO:0000313" key="2">
    <source>
        <dbReference type="Proteomes" id="UP000478505"/>
    </source>
</evidence>
<sequence length="69" mass="8331">MIEEINISTNKDLLNEFYNYLHQENKIQEPYQLSDEQNLEIREVREQIKKGDLLSNTEANYEIDQWLGE</sequence>